<dbReference type="Proteomes" id="UP000008237">
    <property type="component" value="Unassembled WGS sequence"/>
</dbReference>
<keyword evidence="3" id="KW-1185">Reference proteome</keyword>
<accession>E2BPE2</accession>
<dbReference type="InParanoid" id="E2BPE2"/>
<evidence type="ECO:0000313" key="3">
    <source>
        <dbReference type="Proteomes" id="UP000008237"/>
    </source>
</evidence>
<dbReference type="EMBL" id="GL449633">
    <property type="protein sequence ID" value="EFN82346.1"/>
    <property type="molecule type" value="Genomic_DNA"/>
</dbReference>
<feature type="region of interest" description="Disordered" evidence="1">
    <location>
        <begin position="65"/>
        <end position="137"/>
    </location>
</feature>
<proteinExistence type="predicted"/>
<feature type="compositionally biased region" description="Basic and acidic residues" evidence="1">
    <location>
        <begin position="121"/>
        <end position="137"/>
    </location>
</feature>
<sequence>MKRIGRTNAFRRHMKPTEFKDGRTYGPATHHTIRRADQQLSFSFPRIEVPQQFRAFGSFHVFGDERPQVGRGASPIHDRMCDRVSKCESRPPAKPGPPRPPVQPRSPASEPDESTIKKRSRDGARPGPPRKECVGRT</sequence>
<reference evidence="2 3" key="1">
    <citation type="journal article" date="2010" name="Science">
        <title>Genomic comparison of the ants Camponotus floridanus and Harpegnathos saltator.</title>
        <authorList>
            <person name="Bonasio R."/>
            <person name="Zhang G."/>
            <person name="Ye C."/>
            <person name="Mutti N.S."/>
            <person name="Fang X."/>
            <person name="Qin N."/>
            <person name="Donahue G."/>
            <person name="Yang P."/>
            <person name="Li Q."/>
            <person name="Li C."/>
            <person name="Zhang P."/>
            <person name="Huang Z."/>
            <person name="Berger S.L."/>
            <person name="Reinberg D."/>
            <person name="Wang J."/>
            <person name="Liebig J."/>
        </authorList>
    </citation>
    <scope>NUCLEOTIDE SEQUENCE [LARGE SCALE GENOMIC DNA]</scope>
    <source>
        <strain evidence="2 3">R22 G/1</strain>
    </source>
</reference>
<protein>
    <submittedName>
        <fullName evidence="2">Uncharacterized protein</fullName>
    </submittedName>
</protein>
<name>E2BPE2_HARSA</name>
<organism evidence="3">
    <name type="scientific">Harpegnathos saltator</name>
    <name type="common">Jerdon's jumping ant</name>
    <dbReference type="NCBI Taxonomy" id="610380"/>
    <lineage>
        <taxon>Eukaryota</taxon>
        <taxon>Metazoa</taxon>
        <taxon>Ecdysozoa</taxon>
        <taxon>Arthropoda</taxon>
        <taxon>Hexapoda</taxon>
        <taxon>Insecta</taxon>
        <taxon>Pterygota</taxon>
        <taxon>Neoptera</taxon>
        <taxon>Endopterygota</taxon>
        <taxon>Hymenoptera</taxon>
        <taxon>Apocrita</taxon>
        <taxon>Aculeata</taxon>
        <taxon>Formicoidea</taxon>
        <taxon>Formicidae</taxon>
        <taxon>Ponerinae</taxon>
        <taxon>Ponerini</taxon>
        <taxon>Harpegnathos</taxon>
    </lineage>
</organism>
<gene>
    <name evidence="2" type="ORF">EAI_01487</name>
</gene>
<feature type="compositionally biased region" description="Pro residues" evidence="1">
    <location>
        <begin position="92"/>
        <end position="104"/>
    </location>
</feature>
<feature type="compositionally biased region" description="Basic and acidic residues" evidence="1">
    <location>
        <begin position="76"/>
        <end position="91"/>
    </location>
</feature>
<evidence type="ECO:0000313" key="2">
    <source>
        <dbReference type="EMBL" id="EFN82346.1"/>
    </source>
</evidence>
<dbReference type="AlphaFoldDB" id="E2BPE2"/>
<evidence type="ECO:0000256" key="1">
    <source>
        <dbReference type="SAM" id="MobiDB-lite"/>
    </source>
</evidence>